<dbReference type="Proteomes" id="UP000199076">
    <property type="component" value="Unassembled WGS sequence"/>
</dbReference>
<dbReference type="InterPro" id="IPR036390">
    <property type="entry name" value="WH_DNA-bd_sf"/>
</dbReference>
<dbReference type="InterPro" id="IPR002577">
    <property type="entry name" value="HTH_HxlR"/>
</dbReference>
<keyword evidence="3" id="KW-0804">Transcription</keyword>
<dbReference type="SUPFAM" id="SSF46785">
    <property type="entry name" value="Winged helix' DNA-binding domain"/>
    <property type="match status" value="1"/>
</dbReference>
<dbReference type="OrthoDB" id="10490at2157"/>
<dbReference type="GO" id="GO:0003677">
    <property type="term" value="F:DNA binding"/>
    <property type="evidence" value="ECO:0007669"/>
    <property type="project" value="UniProtKB-KW"/>
</dbReference>
<dbReference type="Pfam" id="PF01638">
    <property type="entry name" value="HxlR"/>
    <property type="match status" value="1"/>
</dbReference>
<name>A0A1G7R8K6_9EURY</name>
<dbReference type="EMBL" id="FNBK01000014">
    <property type="protein sequence ID" value="SDG06499.1"/>
    <property type="molecule type" value="Genomic_DNA"/>
</dbReference>
<dbReference type="AlphaFoldDB" id="A0A1G7R8K6"/>
<protein>
    <submittedName>
        <fullName evidence="5">DNA-binding transcriptional regulator, HxlR family</fullName>
    </submittedName>
</protein>
<evidence type="ECO:0000259" key="4">
    <source>
        <dbReference type="PROSITE" id="PS51118"/>
    </source>
</evidence>
<dbReference type="PANTHER" id="PTHR33204">
    <property type="entry name" value="TRANSCRIPTIONAL REGULATOR, MARR FAMILY"/>
    <property type="match status" value="1"/>
</dbReference>
<feature type="domain" description="HTH hxlR-type" evidence="4">
    <location>
        <begin position="24"/>
        <end position="125"/>
    </location>
</feature>
<reference evidence="6" key="1">
    <citation type="submission" date="2016-10" db="EMBL/GenBank/DDBJ databases">
        <authorList>
            <person name="Varghese N."/>
            <person name="Submissions S."/>
        </authorList>
    </citation>
    <scope>NUCLEOTIDE SEQUENCE [LARGE SCALE GENOMIC DNA]</scope>
    <source>
        <strain evidence="6">IBRC-M 10760</strain>
    </source>
</reference>
<accession>A0A1G7R8K6</accession>
<evidence type="ECO:0000256" key="1">
    <source>
        <dbReference type="ARBA" id="ARBA00023015"/>
    </source>
</evidence>
<dbReference type="PROSITE" id="PS51118">
    <property type="entry name" value="HTH_HXLR"/>
    <property type="match status" value="1"/>
</dbReference>
<keyword evidence="2 5" id="KW-0238">DNA-binding</keyword>
<dbReference type="RefSeq" id="WP_092694326.1">
    <property type="nucleotide sequence ID" value="NZ_FNBK01000014.1"/>
</dbReference>
<proteinExistence type="predicted"/>
<keyword evidence="6" id="KW-1185">Reference proteome</keyword>
<sequence length="140" mass="15455">MSSDPGFERTGDARGPSGPLFTGVEETLLSMQEIVGRKWQPIIVYHLLDDGPMGFSTLKDRVDDISSKMLSESLDDLEATGLVDRRLLSDKPVRVEYELTEDGRSLEPLITEMVNWGAEHDVTADESETAGQSEILVEGE</sequence>
<organism evidence="5 6">
    <name type="scientific">Halorientalis regularis</name>
    <dbReference type="NCBI Taxonomy" id="660518"/>
    <lineage>
        <taxon>Archaea</taxon>
        <taxon>Methanobacteriati</taxon>
        <taxon>Methanobacteriota</taxon>
        <taxon>Stenosarchaea group</taxon>
        <taxon>Halobacteria</taxon>
        <taxon>Halobacteriales</taxon>
        <taxon>Haloarculaceae</taxon>
        <taxon>Halorientalis</taxon>
    </lineage>
</organism>
<evidence type="ECO:0000313" key="6">
    <source>
        <dbReference type="Proteomes" id="UP000199076"/>
    </source>
</evidence>
<evidence type="ECO:0000313" key="5">
    <source>
        <dbReference type="EMBL" id="SDG06499.1"/>
    </source>
</evidence>
<keyword evidence="1" id="KW-0805">Transcription regulation</keyword>
<dbReference type="Gene3D" id="1.10.10.10">
    <property type="entry name" value="Winged helix-like DNA-binding domain superfamily/Winged helix DNA-binding domain"/>
    <property type="match status" value="1"/>
</dbReference>
<dbReference type="InterPro" id="IPR036388">
    <property type="entry name" value="WH-like_DNA-bd_sf"/>
</dbReference>
<dbReference type="PANTHER" id="PTHR33204:SF18">
    <property type="entry name" value="TRANSCRIPTIONAL REGULATORY PROTEIN"/>
    <property type="match status" value="1"/>
</dbReference>
<evidence type="ECO:0000256" key="2">
    <source>
        <dbReference type="ARBA" id="ARBA00023125"/>
    </source>
</evidence>
<dbReference type="STRING" id="660518.SAMN05216218_11479"/>
<evidence type="ECO:0000256" key="3">
    <source>
        <dbReference type="ARBA" id="ARBA00023163"/>
    </source>
</evidence>
<gene>
    <name evidence="5" type="ORF">SAMN05216218_11479</name>
</gene>